<evidence type="ECO:0000256" key="1">
    <source>
        <dbReference type="SAM" id="MobiDB-lite"/>
    </source>
</evidence>
<name>A0AAN6X6C8_9PEZI</name>
<sequence>MWTTRREAPAGSETPSPFAASSDLSSHLPLYPVSCSEHPLMAYQLYAEKVDYQQEDFCQTRSTSSSSTSTTLNANMGNWFTTQVNTQHRIGVATRVFRGVAGVAARIPGGDAIFGALSPRTSRYPEIHAEEEDQEPSHRISTPEDVDQTSYFAPRRTLPKAPGPQRTTSAYPHTQATGISPSNRPMVEAEERARHRAQSGVDWTLAEAGMSLVMHARNTQHDPVHRHIFVSGVSAFLRALPRDLSPGESHAFREILPPTLTLDEGLSHKEAAPDAPETRNRVHILTLLALNLVATTWFWLAPKLRYFTSEAARIEHEHEIVASTLCWSVAMAKSASQWFLNIFPKELVIAVTGYILQGVLGATAEFYDKPPSWPMKSQRENEEGKDRRMAFLQEFARPRP</sequence>
<feature type="region of interest" description="Disordered" evidence="1">
    <location>
        <begin position="1"/>
        <end position="20"/>
    </location>
</feature>
<dbReference type="Proteomes" id="UP001302126">
    <property type="component" value="Unassembled WGS sequence"/>
</dbReference>
<protein>
    <submittedName>
        <fullName evidence="2">Uncharacterized protein</fullName>
    </submittedName>
</protein>
<evidence type="ECO:0000313" key="3">
    <source>
        <dbReference type="Proteomes" id="UP001302126"/>
    </source>
</evidence>
<reference evidence="2" key="1">
    <citation type="journal article" date="2023" name="Mol. Phylogenet. Evol.">
        <title>Genome-scale phylogeny and comparative genomics of the fungal order Sordariales.</title>
        <authorList>
            <person name="Hensen N."/>
            <person name="Bonometti L."/>
            <person name="Westerberg I."/>
            <person name="Brannstrom I.O."/>
            <person name="Guillou S."/>
            <person name="Cros-Aarteil S."/>
            <person name="Calhoun S."/>
            <person name="Haridas S."/>
            <person name="Kuo A."/>
            <person name="Mondo S."/>
            <person name="Pangilinan J."/>
            <person name="Riley R."/>
            <person name="LaButti K."/>
            <person name="Andreopoulos B."/>
            <person name="Lipzen A."/>
            <person name="Chen C."/>
            <person name="Yan M."/>
            <person name="Daum C."/>
            <person name="Ng V."/>
            <person name="Clum A."/>
            <person name="Steindorff A."/>
            <person name="Ohm R.A."/>
            <person name="Martin F."/>
            <person name="Silar P."/>
            <person name="Natvig D.O."/>
            <person name="Lalanne C."/>
            <person name="Gautier V."/>
            <person name="Ament-Velasquez S.L."/>
            <person name="Kruys A."/>
            <person name="Hutchinson M.I."/>
            <person name="Powell A.J."/>
            <person name="Barry K."/>
            <person name="Miller A.N."/>
            <person name="Grigoriev I.V."/>
            <person name="Debuchy R."/>
            <person name="Gladieux P."/>
            <person name="Hiltunen Thoren M."/>
            <person name="Johannesson H."/>
        </authorList>
    </citation>
    <scope>NUCLEOTIDE SEQUENCE</scope>
    <source>
        <strain evidence="2">PSN309</strain>
    </source>
</reference>
<feature type="region of interest" description="Disordered" evidence="1">
    <location>
        <begin position="129"/>
        <end position="188"/>
    </location>
</feature>
<proteinExistence type="predicted"/>
<reference evidence="2" key="2">
    <citation type="submission" date="2023-05" db="EMBL/GenBank/DDBJ databases">
        <authorList>
            <consortium name="Lawrence Berkeley National Laboratory"/>
            <person name="Steindorff A."/>
            <person name="Hensen N."/>
            <person name="Bonometti L."/>
            <person name="Westerberg I."/>
            <person name="Brannstrom I.O."/>
            <person name="Guillou S."/>
            <person name="Cros-Aarteil S."/>
            <person name="Calhoun S."/>
            <person name="Haridas S."/>
            <person name="Kuo A."/>
            <person name="Mondo S."/>
            <person name="Pangilinan J."/>
            <person name="Riley R."/>
            <person name="Labutti K."/>
            <person name="Andreopoulos B."/>
            <person name="Lipzen A."/>
            <person name="Chen C."/>
            <person name="Yanf M."/>
            <person name="Daum C."/>
            <person name="Ng V."/>
            <person name="Clum A."/>
            <person name="Ohm R."/>
            <person name="Martin F."/>
            <person name="Silar P."/>
            <person name="Natvig D."/>
            <person name="Lalanne C."/>
            <person name="Gautier V."/>
            <person name="Ament-Velasquez S.L."/>
            <person name="Kruys A."/>
            <person name="Hutchinson M.I."/>
            <person name="Powell A.J."/>
            <person name="Barry K."/>
            <person name="Miller A.N."/>
            <person name="Grigoriev I.V."/>
            <person name="Debuchy R."/>
            <person name="Gladieux P."/>
            <person name="Thoren M.H."/>
            <person name="Johannesson H."/>
        </authorList>
    </citation>
    <scope>NUCLEOTIDE SEQUENCE</scope>
    <source>
        <strain evidence="2">PSN309</strain>
    </source>
</reference>
<keyword evidence="3" id="KW-1185">Reference proteome</keyword>
<accession>A0AAN6X6C8</accession>
<gene>
    <name evidence="2" type="ORF">QBC35DRAFT_3934</name>
</gene>
<evidence type="ECO:0000313" key="2">
    <source>
        <dbReference type="EMBL" id="KAK4193700.1"/>
    </source>
</evidence>
<feature type="compositionally biased region" description="Polar residues" evidence="1">
    <location>
        <begin position="165"/>
        <end position="183"/>
    </location>
</feature>
<comment type="caution">
    <text evidence="2">The sequence shown here is derived from an EMBL/GenBank/DDBJ whole genome shotgun (WGS) entry which is preliminary data.</text>
</comment>
<dbReference type="AlphaFoldDB" id="A0AAN6X6C8"/>
<organism evidence="2 3">
    <name type="scientific">Podospora australis</name>
    <dbReference type="NCBI Taxonomy" id="1536484"/>
    <lineage>
        <taxon>Eukaryota</taxon>
        <taxon>Fungi</taxon>
        <taxon>Dikarya</taxon>
        <taxon>Ascomycota</taxon>
        <taxon>Pezizomycotina</taxon>
        <taxon>Sordariomycetes</taxon>
        <taxon>Sordariomycetidae</taxon>
        <taxon>Sordariales</taxon>
        <taxon>Podosporaceae</taxon>
        <taxon>Podospora</taxon>
    </lineage>
</organism>
<dbReference type="EMBL" id="MU864350">
    <property type="protein sequence ID" value="KAK4193700.1"/>
    <property type="molecule type" value="Genomic_DNA"/>
</dbReference>